<reference evidence="4 5" key="1">
    <citation type="submission" date="2011-06" db="EMBL/GenBank/DDBJ databases">
        <title>The Genome Sequence of Collinsella tanakaei YIT 12063.</title>
        <authorList>
            <consortium name="The Broad Institute Genome Sequencing Platform"/>
            <person name="Earl A."/>
            <person name="Ward D."/>
            <person name="Feldgarden M."/>
            <person name="Gevers D."/>
            <person name="Morotomi M."/>
            <person name="Young S.K."/>
            <person name="Zeng Q."/>
            <person name="Gargeya S."/>
            <person name="Fitzgerald M."/>
            <person name="Haas B."/>
            <person name="Abouelleil A."/>
            <person name="Alvarado L."/>
            <person name="Arachchi H.M."/>
            <person name="Berlin A."/>
            <person name="Brown A."/>
            <person name="Chapman S.B."/>
            <person name="Chen Z."/>
            <person name="Dunbar C."/>
            <person name="Freedman E."/>
            <person name="Gearin G."/>
            <person name="Gellesch M."/>
            <person name="Goldberg J."/>
            <person name="Griggs A."/>
            <person name="Gujja S."/>
            <person name="Heiman D."/>
            <person name="Howarth C."/>
            <person name="Larson L."/>
            <person name="Lui A."/>
            <person name="MacDonald P.J.P."/>
            <person name="Mehta T."/>
            <person name="Montmayeur A."/>
            <person name="Murphy C."/>
            <person name="Neiman D."/>
            <person name="Pearson M."/>
            <person name="Priest M."/>
            <person name="Roberts A."/>
            <person name="Saif S."/>
            <person name="Shea T."/>
            <person name="Shenoy N."/>
            <person name="Sisk P."/>
            <person name="Stolte C."/>
            <person name="Sykes S."/>
            <person name="Wortman J."/>
            <person name="Nusbaum C."/>
            <person name="Birren B."/>
        </authorList>
    </citation>
    <scope>NUCLEOTIDE SEQUENCE [LARGE SCALE GENOMIC DNA]</scope>
    <source>
        <strain evidence="4 5">YIT 12063</strain>
    </source>
</reference>
<evidence type="ECO:0000259" key="3">
    <source>
        <dbReference type="PROSITE" id="PS51272"/>
    </source>
</evidence>
<feature type="compositionally biased region" description="Polar residues" evidence="1">
    <location>
        <begin position="738"/>
        <end position="763"/>
    </location>
</feature>
<organism evidence="4 5">
    <name type="scientific">Collinsella tanakaei YIT 12063</name>
    <dbReference type="NCBI Taxonomy" id="742742"/>
    <lineage>
        <taxon>Bacteria</taxon>
        <taxon>Bacillati</taxon>
        <taxon>Actinomycetota</taxon>
        <taxon>Coriobacteriia</taxon>
        <taxon>Coriobacteriales</taxon>
        <taxon>Coriobacteriaceae</taxon>
        <taxon>Collinsella</taxon>
    </lineage>
</organism>
<dbReference type="InterPro" id="IPR001119">
    <property type="entry name" value="SLH_dom"/>
</dbReference>
<evidence type="ECO:0000256" key="2">
    <source>
        <dbReference type="SAM" id="Phobius"/>
    </source>
</evidence>
<dbReference type="GeneID" id="62759932"/>
<keyword evidence="2" id="KW-0812">Transmembrane</keyword>
<keyword evidence="5" id="KW-1185">Reference proteome</keyword>
<dbReference type="PROSITE" id="PS51272">
    <property type="entry name" value="SLH"/>
    <property type="match status" value="3"/>
</dbReference>
<dbReference type="HOGENOM" id="CLU_286936_0_0_11"/>
<dbReference type="eggNOG" id="COG4249">
    <property type="taxonomic scope" value="Bacteria"/>
</dbReference>
<feature type="domain" description="SLH" evidence="3">
    <location>
        <begin position="947"/>
        <end position="1014"/>
    </location>
</feature>
<dbReference type="InterPro" id="IPR006626">
    <property type="entry name" value="PbH1"/>
</dbReference>
<feature type="domain" description="SLH" evidence="3">
    <location>
        <begin position="882"/>
        <end position="946"/>
    </location>
</feature>
<dbReference type="Proteomes" id="UP000004830">
    <property type="component" value="Unassembled WGS sequence"/>
</dbReference>
<dbReference type="PATRIC" id="fig|742742.3.peg.1469"/>
<protein>
    <recommendedName>
        <fullName evidence="3">SLH domain-containing protein</fullName>
    </recommendedName>
</protein>
<accession>G1WJI5</accession>
<evidence type="ECO:0000313" key="5">
    <source>
        <dbReference type="Proteomes" id="UP000004830"/>
    </source>
</evidence>
<dbReference type="SMART" id="SM00710">
    <property type="entry name" value="PbH1"/>
    <property type="match status" value="8"/>
</dbReference>
<evidence type="ECO:0000256" key="1">
    <source>
        <dbReference type="SAM" id="MobiDB-lite"/>
    </source>
</evidence>
<dbReference type="OrthoDB" id="3182200at2"/>
<feature type="region of interest" description="Disordered" evidence="1">
    <location>
        <begin position="721"/>
        <end position="790"/>
    </location>
</feature>
<comment type="caution">
    <text evidence="4">The sequence shown here is derived from an EMBL/GenBank/DDBJ whole genome shotgun (WGS) entry which is preliminary data.</text>
</comment>
<feature type="domain" description="SLH" evidence="3">
    <location>
        <begin position="1016"/>
        <end position="1075"/>
    </location>
</feature>
<feature type="compositionally biased region" description="Basic and acidic residues" evidence="1">
    <location>
        <begin position="781"/>
        <end position="790"/>
    </location>
</feature>
<keyword evidence="2" id="KW-0472">Membrane</keyword>
<dbReference type="AlphaFoldDB" id="G1WJI5"/>
<feature type="transmembrane region" description="Helical" evidence="2">
    <location>
        <begin position="12"/>
        <end position="34"/>
    </location>
</feature>
<dbReference type="InterPro" id="IPR011050">
    <property type="entry name" value="Pectin_lyase_fold/virulence"/>
</dbReference>
<evidence type="ECO:0000313" key="4">
    <source>
        <dbReference type="EMBL" id="EGX70509.1"/>
    </source>
</evidence>
<proteinExistence type="predicted"/>
<keyword evidence="2" id="KW-1133">Transmembrane helix</keyword>
<gene>
    <name evidence="4" type="ORF">HMPREF9452_01498</name>
</gene>
<dbReference type="RefSeq" id="WP_009141532.1">
    <property type="nucleotide sequence ID" value="NZ_JH126470.1"/>
</dbReference>
<name>G1WJI5_9ACTN</name>
<sequence>MTGKIGHAWVRGSATALVATAMAFGVVPVVAAFAETSVEVNDSAQGSAAEIPENAIKVGEGLTGEGAFSSLAAALASDDVADGAYIVLESNLTEDVTISKNVTIDGQGKYSVTGHTRLQNGALKNMTIASETTSLLTIGSAQENSIRMDNVTVKYSVTTRAAGSAVTVSGNKADIVISGCRFVNEPKNDGQTTDALQWSYGLYVNGQADEGSIQFVNNRFDGAFRTMLPNISGNVTIQDNVFVNSVYSVVDGPTSGAGAEATCITTAQPSANDNFVITGNTFDNAGAFYFQQTEKANVQGNEFKFDTFEHYIQARGAAAHPLDLTDNTFVMGENDLVVVDTTAAPVKLPAGQRAVSFYPWVETPEATRPADYSSYGYAYNEDGTVTFYPASQAALKAFLAPGDGNIGVNDGDTVSLECDLTDTGSLSLSSDITFEGNGHIVRGDSSIYIGADAHATLNDIEFNGIHNAGGKLSAVYATGAFSGSLTVTNCTFDSCDWDAIQITPDKGPSMAADITITNNVFRRSDAAINQQRYIHIESDMDKQIDFKVLVTDNKMYDNVAQEALAVYSVANQSIASLSGNYFAETVSHPTCIANYDQRWVILNKLAYPMADENLEERTDQVAIVSRDTWYADSYGTLVEALEAAGDAKAIALVRDAAVDGDALIKNLSLFDFNGKSITLKSGASIKAPADISANLKVPSNCELVKSGDESSGYTFTVRVVSSGGGSTSDKTEVEKNPDGSTTTTVTKPDGSQTITHETANGTESVVKKDKDGNVTSTEVTVSKKDAESGKVELPIDKSEPAADADKALAVEVKVPATVTADKPVQVTVPVAKGEGDEPNYGIVVFAVDEDGNETVIPKTAVDDDGNVVFEATGDVTIKVVDNAKDMPDVKETDWFAGDVVDFATARGIVNGVDMPDGTKEFQGYGRTSRGMFVAMLHNLELNPETASEDSLADVPEGAFYADAAAWALGEGILSGVDMPDGSKQFQGNADVTREQVAVFLMRYAEALGMDVSKRAEIDFPDAGEVSPYAEDAMSWAVAEGLFTGDDVTGELNPTDGAARAEVATVLMRFINLMYA</sequence>
<dbReference type="SUPFAM" id="SSF51126">
    <property type="entry name" value="Pectin lyase-like"/>
    <property type="match status" value="2"/>
</dbReference>
<dbReference type="STRING" id="742742.HMPREF9452_01498"/>
<dbReference type="EMBL" id="ADLS01000018">
    <property type="protein sequence ID" value="EGX70509.1"/>
    <property type="molecule type" value="Genomic_DNA"/>
</dbReference>
<dbReference type="Pfam" id="PF00395">
    <property type="entry name" value="SLH"/>
    <property type="match status" value="3"/>
</dbReference>